<keyword evidence="1" id="KW-0472">Membrane</keyword>
<feature type="transmembrane region" description="Helical" evidence="1">
    <location>
        <begin position="216"/>
        <end position="239"/>
    </location>
</feature>
<organism evidence="2">
    <name type="scientific">Hexamita inflata</name>
    <dbReference type="NCBI Taxonomy" id="28002"/>
    <lineage>
        <taxon>Eukaryota</taxon>
        <taxon>Metamonada</taxon>
        <taxon>Diplomonadida</taxon>
        <taxon>Hexamitidae</taxon>
        <taxon>Hexamitinae</taxon>
        <taxon>Hexamita</taxon>
    </lineage>
</organism>
<keyword evidence="1" id="KW-1133">Transmembrane helix</keyword>
<dbReference type="EMBL" id="CAXDID020000198">
    <property type="protein sequence ID" value="CAL6053708.1"/>
    <property type="molecule type" value="Genomic_DNA"/>
</dbReference>
<comment type="caution">
    <text evidence="2">The sequence shown here is derived from an EMBL/GenBank/DDBJ whole genome shotgun (WGS) entry which is preliminary data.</text>
</comment>
<sequence>MNSSNANMQSQAQAQDLALSKKQAKSSMNIIITGVLSQFVYYVALCGILLQEQHIAIALYGSNYMVNSVKILPIIFVVIYDMPDFYESYYASVKFFAAERSESVTDILRTELFSNIVVTCLMLILPIMQSFIFSKLLVDASYKYMYLLALCFGLIEPFYASAYSSFTYKHLKVNVFTGKIMSLLIYFFMFTFSYSYQSRTTTNPWPSGLSKPFADVFIYVLVIIAIVKNSLFGTKLNILDNNFMKKMYKFVKTDTKLILRDLFSFINYLVYNASRPIVILCIIYQLTKITDEDKRNDAMLDVYIYFISQFAIALIGKGMHQGLLMVAPQLFEQKKFTQLRNLFLQTIVYGVVAAELIAIILKISPDKIVELIIPKSNDTLKEYFQDTCYIDILGYALIYATESAQLAIYSFAIVTTRYYLMGVIGLLRIIIGVFLVVKLESYLGQNADYTQVFFYFEIICAIIGGIFMLYVFLSFFTEFREVKIGKKGKEKKVRVDDSFMSQV</sequence>
<feature type="transmembrane region" description="Helical" evidence="1">
    <location>
        <begin position="392"/>
        <end position="411"/>
    </location>
</feature>
<feature type="transmembrane region" description="Helical" evidence="1">
    <location>
        <begin position="452"/>
        <end position="476"/>
    </location>
</feature>
<protein>
    <submittedName>
        <fullName evidence="2">Uncharacterized protein</fullName>
    </submittedName>
</protein>
<reference evidence="3 4" key="2">
    <citation type="submission" date="2024-07" db="EMBL/GenBank/DDBJ databases">
        <authorList>
            <person name="Akdeniz Z."/>
        </authorList>
    </citation>
    <scope>NUCLEOTIDE SEQUENCE [LARGE SCALE GENOMIC DNA]</scope>
</reference>
<keyword evidence="1" id="KW-0812">Transmembrane</keyword>
<dbReference type="AlphaFoldDB" id="A0AA86Q593"/>
<name>A0AA86Q593_9EUKA</name>
<reference evidence="2" key="1">
    <citation type="submission" date="2023-06" db="EMBL/GenBank/DDBJ databases">
        <authorList>
            <person name="Kurt Z."/>
        </authorList>
    </citation>
    <scope>NUCLEOTIDE SEQUENCE</scope>
</reference>
<accession>A0AA86Q593</accession>
<feature type="transmembrane region" description="Helical" evidence="1">
    <location>
        <begin position="342"/>
        <end position="361"/>
    </location>
</feature>
<feature type="transmembrane region" description="Helical" evidence="1">
    <location>
        <begin position="175"/>
        <end position="196"/>
    </location>
</feature>
<evidence type="ECO:0000313" key="4">
    <source>
        <dbReference type="Proteomes" id="UP001642409"/>
    </source>
</evidence>
<proteinExistence type="predicted"/>
<feature type="transmembrane region" description="Helical" evidence="1">
    <location>
        <begin position="418"/>
        <end position="437"/>
    </location>
</feature>
<evidence type="ECO:0000313" key="2">
    <source>
        <dbReference type="EMBL" id="CAI9949878.1"/>
    </source>
</evidence>
<evidence type="ECO:0000313" key="3">
    <source>
        <dbReference type="EMBL" id="CAL6053708.1"/>
    </source>
</evidence>
<gene>
    <name evidence="2" type="ORF">HINF_LOCUS37523</name>
    <name evidence="3" type="ORF">HINF_LOCUS45564</name>
</gene>
<feature type="transmembrane region" description="Helical" evidence="1">
    <location>
        <begin position="298"/>
        <end position="316"/>
    </location>
</feature>
<evidence type="ECO:0000256" key="1">
    <source>
        <dbReference type="SAM" id="Phobius"/>
    </source>
</evidence>
<dbReference type="Proteomes" id="UP001642409">
    <property type="component" value="Unassembled WGS sequence"/>
</dbReference>
<dbReference type="EMBL" id="CATOUU010000805">
    <property type="protein sequence ID" value="CAI9949878.1"/>
    <property type="molecule type" value="Genomic_DNA"/>
</dbReference>
<feature type="transmembrane region" description="Helical" evidence="1">
    <location>
        <begin position="30"/>
        <end position="51"/>
    </location>
</feature>
<keyword evidence="4" id="KW-1185">Reference proteome</keyword>
<feature type="transmembrane region" description="Helical" evidence="1">
    <location>
        <begin position="265"/>
        <end position="286"/>
    </location>
</feature>
<feature type="transmembrane region" description="Helical" evidence="1">
    <location>
        <begin position="144"/>
        <end position="163"/>
    </location>
</feature>
<feature type="transmembrane region" description="Helical" evidence="1">
    <location>
        <begin position="112"/>
        <end position="132"/>
    </location>
</feature>